<dbReference type="AlphaFoldDB" id="A0AA39WUZ2"/>
<keyword evidence="3" id="KW-1185">Reference proteome</keyword>
<feature type="signal peptide" evidence="1">
    <location>
        <begin position="1"/>
        <end position="22"/>
    </location>
</feature>
<sequence length="102" mass="11627">MGRLDTFVMLMVLVLVGRGILAGRGRSEFCHSCACMMIRHCREGMDRIERERGGDVVDVYMGIFLHTACYGYGLDWRLGVKTHLYIQFGFWFYVSMGWGGGC</sequence>
<evidence type="ECO:0000313" key="2">
    <source>
        <dbReference type="EMBL" id="KAK0621810.1"/>
    </source>
</evidence>
<evidence type="ECO:0000313" key="3">
    <source>
        <dbReference type="Proteomes" id="UP001174934"/>
    </source>
</evidence>
<proteinExistence type="predicted"/>
<protein>
    <recommendedName>
        <fullName evidence="4">Secreted protein</fullName>
    </recommendedName>
</protein>
<comment type="caution">
    <text evidence="2">The sequence shown here is derived from an EMBL/GenBank/DDBJ whole genome shotgun (WGS) entry which is preliminary data.</text>
</comment>
<organism evidence="2 3">
    <name type="scientific">Bombardia bombarda</name>
    <dbReference type="NCBI Taxonomy" id="252184"/>
    <lineage>
        <taxon>Eukaryota</taxon>
        <taxon>Fungi</taxon>
        <taxon>Dikarya</taxon>
        <taxon>Ascomycota</taxon>
        <taxon>Pezizomycotina</taxon>
        <taxon>Sordariomycetes</taxon>
        <taxon>Sordariomycetidae</taxon>
        <taxon>Sordariales</taxon>
        <taxon>Lasiosphaeriaceae</taxon>
        <taxon>Bombardia</taxon>
    </lineage>
</organism>
<accession>A0AA39WUZ2</accession>
<dbReference type="Proteomes" id="UP001174934">
    <property type="component" value="Unassembled WGS sequence"/>
</dbReference>
<gene>
    <name evidence="2" type="ORF">B0T17DRAFT_535157</name>
</gene>
<evidence type="ECO:0008006" key="4">
    <source>
        <dbReference type="Google" id="ProtNLM"/>
    </source>
</evidence>
<reference evidence="2" key="1">
    <citation type="submission" date="2023-06" db="EMBL/GenBank/DDBJ databases">
        <title>Genome-scale phylogeny and comparative genomics of the fungal order Sordariales.</title>
        <authorList>
            <consortium name="Lawrence Berkeley National Laboratory"/>
            <person name="Hensen N."/>
            <person name="Bonometti L."/>
            <person name="Westerberg I."/>
            <person name="Brannstrom I.O."/>
            <person name="Guillou S."/>
            <person name="Cros-Aarteil S."/>
            <person name="Calhoun S."/>
            <person name="Haridas S."/>
            <person name="Kuo A."/>
            <person name="Mondo S."/>
            <person name="Pangilinan J."/>
            <person name="Riley R."/>
            <person name="LaButti K."/>
            <person name="Andreopoulos B."/>
            <person name="Lipzen A."/>
            <person name="Chen C."/>
            <person name="Yanf M."/>
            <person name="Daum C."/>
            <person name="Ng V."/>
            <person name="Clum A."/>
            <person name="Steindorff A."/>
            <person name="Ohm R."/>
            <person name="Martin F."/>
            <person name="Silar P."/>
            <person name="Natvig D."/>
            <person name="Lalanne C."/>
            <person name="Gautier V."/>
            <person name="Ament-velasquez S.L."/>
            <person name="Kruys A."/>
            <person name="Hutchinson M.I."/>
            <person name="Powell A.J."/>
            <person name="Barry K."/>
            <person name="Miller A.N."/>
            <person name="Grigoriev I.V."/>
            <person name="Debuchy R."/>
            <person name="Gladieux P."/>
            <person name="Thoren M.H."/>
            <person name="Johannesson H."/>
        </authorList>
    </citation>
    <scope>NUCLEOTIDE SEQUENCE</scope>
    <source>
        <strain evidence="2">SMH3391-2</strain>
    </source>
</reference>
<name>A0AA39WUZ2_9PEZI</name>
<dbReference type="EMBL" id="JAULSR010000004">
    <property type="protein sequence ID" value="KAK0621810.1"/>
    <property type="molecule type" value="Genomic_DNA"/>
</dbReference>
<keyword evidence="1" id="KW-0732">Signal</keyword>
<evidence type="ECO:0000256" key="1">
    <source>
        <dbReference type="SAM" id="SignalP"/>
    </source>
</evidence>
<feature type="chain" id="PRO_5041233108" description="Secreted protein" evidence="1">
    <location>
        <begin position="23"/>
        <end position="102"/>
    </location>
</feature>